<evidence type="ECO:0000256" key="7">
    <source>
        <dbReference type="ARBA" id="ARBA00023237"/>
    </source>
</evidence>
<dbReference type="GO" id="GO:0009279">
    <property type="term" value="C:cell outer membrane"/>
    <property type="evidence" value="ECO:0007669"/>
    <property type="project" value="UniProtKB-SubCell"/>
</dbReference>
<keyword evidence="5 9" id="KW-0732">Signal</keyword>
<evidence type="ECO:0000256" key="8">
    <source>
        <dbReference type="SAM" id="MobiDB-lite"/>
    </source>
</evidence>
<gene>
    <name evidence="12" type="ORF">IDJ76_06210</name>
</gene>
<keyword evidence="4" id="KW-0812">Transmembrane</keyword>
<evidence type="ECO:0000259" key="11">
    <source>
        <dbReference type="Pfam" id="PF14905"/>
    </source>
</evidence>
<feature type="domain" description="TonB-dependent receptor plug" evidence="10">
    <location>
        <begin position="153"/>
        <end position="228"/>
    </location>
</feature>
<comment type="caution">
    <text evidence="12">The sequence shown here is derived from an EMBL/GenBank/DDBJ whole genome shotgun (WGS) entry which is preliminary data.</text>
</comment>
<evidence type="ECO:0000256" key="2">
    <source>
        <dbReference type="ARBA" id="ARBA00022448"/>
    </source>
</evidence>
<protein>
    <submittedName>
        <fullName evidence="12">TonB-dependent receptor</fullName>
    </submittedName>
</protein>
<feature type="domain" description="Outer membrane protein beta-barrel" evidence="11">
    <location>
        <begin position="388"/>
        <end position="797"/>
    </location>
</feature>
<keyword evidence="3" id="KW-1134">Transmembrane beta strand</keyword>
<dbReference type="InterPro" id="IPR036942">
    <property type="entry name" value="Beta-barrel_TonB_sf"/>
</dbReference>
<reference evidence="12" key="1">
    <citation type="submission" date="2020-09" db="EMBL/GenBank/DDBJ databases">
        <title>Novel species of Mucilaginibacter isolated from a glacier on the Tibetan Plateau.</title>
        <authorList>
            <person name="Liu Q."/>
            <person name="Xin Y.-H."/>
        </authorList>
    </citation>
    <scope>NUCLEOTIDE SEQUENCE</scope>
    <source>
        <strain evidence="12">ZB1P21</strain>
    </source>
</reference>
<keyword evidence="13" id="KW-1185">Reference proteome</keyword>
<dbReference type="RefSeq" id="WP_191161817.1">
    <property type="nucleotide sequence ID" value="NZ_JACWMX010000002.1"/>
</dbReference>
<dbReference type="InterPro" id="IPR041700">
    <property type="entry name" value="OMP_b-brl_3"/>
</dbReference>
<dbReference type="Pfam" id="PF13620">
    <property type="entry name" value="CarboxypepD_reg"/>
    <property type="match status" value="1"/>
</dbReference>
<evidence type="ECO:0000256" key="1">
    <source>
        <dbReference type="ARBA" id="ARBA00004571"/>
    </source>
</evidence>
<dbReference type="PANTHER" id="PTHR30069">
    <property type="entry name" value="TONB-DEPENDENT OUTER MEMBRANE RECEPTOR"/>
    <property type="match status" value="1"/>
</dbReference>
<dbReference type="PANTHER" id="PTHR30069:SF29">
    <property type="entry name" value="HEMOGLOBIN AND HEMOGLOBIN-HAPTOGLOBIN-BINDING PROTEIN 1-RELATED"/>
    <property type="match status" value="1"/>
</dbReference>
<keyword evidence="2" id="KW-0813">Transport</keyword>
<dbReference type="Gene3D" id="2.170.130.10">
    <property type="entry name" value="TonB-dependent receptor, plug domain"/>
    <property type="match status" value="1"/>
</dbReference>
<dbReference type="InterPro" id="IPR039426">
    <property type="entry name" value="TonB-dep_rcpt-like"/>
</dbReference>
<name>A0A926S1D4_9SPHI</name>
<feature type="chain" id="PRO_5037266522" evidence="9">
    <location>
        <begin position="22"/>
        <end position="827"/>
    </location>
</feature>
<keyword evidence="6" id="KW-0472">Membrane</keyword>
<keyword evidence="12" id="KW-0675">Receptor</keyword>
<organism evidence="12 13">
    <name type="scientific">Mucilaginibacter glaciei</name>
    <dbReference type="NCBI Taxonomy" id="2772109"/>
    <lineage>
        <taxon>Bacteria</taxon>
        <taxon>Pseudomonadati</taxon>
        <taxon>Bacteroidota</taxon>
        <taxon>Sphingobacteriia</taxon>
        <taxon>Sphingobacteriales</taxon>
        <taxon>Sphingobacteriaceae</taxon>
        <taxon>Mucilaginibacter</taxon>
    </lineage>
</organism>
<dbReference type="Proteomes" id="UP000619078">
    <property type="component" value="Unassembled WGS sequence"/>
</dbReference>
<dbReference type="Pfam" id="PF14905">
    <property type="entry name" value="OMP_b-brl_3"/>
    <property type="match status" value="1"/>
</dbReference>
<dbReference type="Gene3D" id="2.40.170.20">
    <property type="entry name" value="TonB-dependent receptor, beta-barrel domain"/>
    <property type="match status" value="1"/>
</dbReference>
<evidence type="ECO:0000313" key="12">
    <source>
        <dbReference type="EMBL" id="MBD1392682.1"/>
    </source>
</evidence>
<dbReference type="GO" id="GO:0044718">
    <property type="term" value="P:siderophore transmembrane transport"/>
    <property type="evidence" value="ECO:0007669"/>
    <property type="project" value="TreeGrafter"/>
</dbReference>
<feature type="region of interest" description="Disordered" evidence="8">
    <location>
        <begin position="279"/>
        <end position="313"/>
    </location>
</feature>
<evidence type="ECO:0000256" key="9">
    <source>
        <dbReference type="SAM" id="SignalP"/>
    </source>
</evidence>
<dbReference type="GO" id="GO:0015344">
    <property type="term" value="F:siderophore uptake transmembrane transporter activity"/>
    <property type="evidence" value="ECO:0007669"/>
    <property type="project" value="TreeGrafter"/>
</dbReference>
<keyword evidence="7" id="KW-0998">Cell outer membrane</keyword>
<evidence type="ECO:0000256" key="5">
    <source>
        <dbReference type="ARBA" id="ARBA00022729"/>
    </source>
</evidence>
<dbReference type="InterPro" id="IPR008969">
    <property type="entry name" value="CarboxyPept-like_regulatory"/>
</dbReference>
<evidence type="ECO:0000259" key="10">
    <source>
        <dbReference type="Pfam" id="PF07715"/>
    </source>
</evidence>
<evidence type="ECO:0000256" key="4">
    <source>
        <dbReference type="ARBA" id="ARBA00022692"/>
    </source>
</evidence>
<dbReference type="AlphaFoldDB" id="A0A926S1D4"/>
<dbReference type="InterPro" id="IPR037066">
    <property type="entry name" value="Plug_dom_sf"/>
</dbReference>
<proteinExistence type="predicted"/>
<evidence type="ECO:0000256" key="3">
    <source>
        <dbReference type="ARBA" id="ARBA00022452"/>
    </source>
</evidence>
<dbReference type="InterPro" id="IPR012910">
    <property type="entry name" value="Plug_dom"/>
</dbReference>
<dbReference type="SUPFAM" id="SSF56935">
    <property type="entry name" value="Porins"/>
    <property type="match status" value="1"/>
</dbReference>
<accession>A0A926S1D4</accession>
<feature type="signal peptide" evidence="9">
    <location>
        <begin position="1"/>
        <end position="21"/>
    </location>
</feature>
<comment type="subcellular location">
    <subcellularLocation>
        <location evidence="1">Cell outer membrane</location>
        <topology evidence="1">Multi-pass membrane protein</topology>
    </subcellularLocation>
</comment>
<feature type="region of interest" description="Disordered" evidence="8">
    <location>
        <begin position="808"/>
        <end position="827"/>
    </location>
</feature>
<sequence>MRFFLTLFLLLFISSQINVYAQAGSGKGKITGKVTDANTKLPVDYATVSLFKQGSASPFNGISTDAKGNFAVDNLPAGDYKLTVDFLGYTRTTLDHVIVGAGGAVSLGELLLKPVQNQLSTVVVTAKAPIIENKIDKMVYNAANDLTAQGGVALDVLKKVPQVSVDIDGNVELQGNANIRFLINGKPSSIFGASLADALQSIPASQIKSIEVVTSPGAKYDAAGTGGIINIILKDSKVSGINGSINGALGTRLENGSVNLSARKGNFGANAFFSGNAQLKTTGRNSNSRSSYDATTGDSTRLLQSGENTSQRSSYQTGLSLNWSITPKDELTGTFGFNHFGNHNYGLTSQQETQTSAAGAQLSQLLSNRISDSRFSANSQDFSLGYKKTFAKEGQELDILYNTSYSKNTVNYSQRQDYLTGSYPATGSIGSNPGNDRQTNISVDYSHPFSKNFTLEGGAKAVLEDLKNTVNTDSLLNNGSYVNNADQTYGFNYKRNIYAVYLSASASLFKNWLDVKAGVRNEYTNTTANFPGVNIPGYNTMAPSATLSHKLSGSQSIKLSYNYRIERPDYGEVNPFYNISDPHNISTGNPNLKPEVSHGLELGYNKSFDGGANIYTGAFYRHNIDDIQSFTTQYEILNINGRDYTNVLLTQRANIGTQTTVGANIFGSVPVTEKLNLRTNMFLASRTNTNPGFASVTGVGYRVNLNATYQFGNNLAAEGFVNYNSSQKNLQGTRPHFLFYNFAVRKQFLNKKASFGLVAANPFNKYVNQQQTTFGNGFNQVSLRQVPVQSFGITFSYKFGKLEFEKDKKDKDKGDDTNGSSPDAGGR</sequence>
<dbReference type="EMBL" id="JACWMX010000002">
    <property type="protein sequence ID" value="MBD1392682.1"/>
    <property type="molecule type" value="Genomic_DNA"/>
</dbReference>
<dbReference type="Gene3D" id="2.60.40.1120">
    <property type="entry name" value="Carboxypeptidase-like, regulatory domain"/>
    <property type="match status" value="1"/>
</dbReference>
<dbReference type="SUPFAM" id="SSF49464">
    <property type="entry name" value="Carboxypeptidase regulatory domain-like"/>
    <property type="match status" value="1"/>
</dbReference>
<evidence type="ECO:0000313" key="13">
    <source>
        <dbReference type="Proteomes" id="UP000619078"/>
    </source>
</evidence>
<evidence type="ECO:0000256" key="6">
    <source>
        <dbReference type="ARBA" id="ARBA00023136"/>
    </source>
</evidence>
<dbReference type="Pfam" id="PF07715">
    <property type="entry name" value="Plug"/>
    <property type="match status" value="1"/>
</dbReference>